<reference evidence="1" key="2">
    <citation type="journal article" date="2015" name="Data Brief">
        <title>Shoot transcriptome of the giant reed, Arundo donax.</title>
        <authorList>
            <person name="Barrero R.A."/>
            <person name="Guerrero F.D."/>
            <person name="Moolhuijzen P."/>
            <person name="Goolsby J.A."/>
            <person name="Tidwell J."/>
            <person name="Bellgard S.E."/>
            <person name="Bellgard M.I."/>
        </authorList>
    </citation>
    <scope>NUCLEOTIDE SEQUENCE</scope>
    <source>
        <tissue evidence="1">Shoot tissue taken approximately 20 cm above the soil surface</tissue>
    </source>
</reference>
<protein>
    <submittedName>
        <fullName evidence="1">Uncharacterized protein</fullName>
    </submittedName>
</protein>
<accession>A0A0A9GX13</accession>
<reference evidence="1" key="1">
    <citation type="submission" date="2014-09" db="EMBL/GenBank/DDBJ databases">
        <authorList>
            <person name="Magalhaes I.L.F."/>
            <person name="Oliveira U."/>
            <person name="Santos F.R."/>
            <person name="Vidigal T.H.D.A."/>
            <person name="Brescovit A.D."/>
            <person name="Santos A.J."/>
        </authorList>
    </citation>
    <scope>NUCLEOTIDE SEQUENCE</scope>
    <source>
        <tissue evidence="1">Shoot tissue taken approximately 20 cm above the soil surface</tissue>
    </source>
</reference>
<proteinExistence type="predicted"/>
<dbReference type="EMBL" id="GBRH01170805">
    <property type="protein sequence ID" value="JAE27091.1"/>
    <property type="molecule type" value="Transcribed_RNA"/>
</dbReference>
<evidence type="ECO:0000313" key="1">
    <source>
        <dbReference type="EMBL" id="JAE27091.1"/>
    </source>
</evidence>
<sequence length="26" mass="2944">MYASRSTENSSHFFSFSFLTRAVGLT</sequence>
<dbReference type="AlphaFoldDB" id="A0A0A9GX13"/>
<organism evidence="1">
    <name type="scientific">Arundo donax</name>
    <name type="common">Giant reed</name>
    <name type="synonym">Donax arundinaceus</name>
    <dbReference type="NCBI Taxonomy" id="35708"/>
    <lineage>
        <taxon>Eukaryota</taxon>
        <taxon>Viridiplantae</taxon>
        <taxon>Streptophyta</taxon>
        <taxon>Embryophyta</taxon>
        <taxon>Tracheophyta</taxon>
        <taxon>Spermatophyta</taxon>
        <taxon>Magnoliopsida</taxon>
        <taxon>Liliopsida</taxon>
        <taxon>Poales</taxon>
        <taxon>Poaceae</taxon>
        <taxon>PACMAD clade</taxon>
        <taxon>Arundinoideae</taxon>
        <taxon>Arundineae</taxon>
        <taxon>Arundo</taxon>
    </lineage>
</organism>
<name>A0A0A9GX13_ARUDO</name>